<comment type="similarity">
    <text evidence="1">Belongs to the GST superfamily. Zeta family.</text>
</comment>
<evidence type="ECO:0000259" key="2">
    <source>
        <dbReference type="PROSITE" id="PS50404"/>
    </source>
</evidence>
<dbReference type="GO" id="GO:0016034">
    <property type="term" value="F:maleylacetoacetate isomerase activity"/>
    <property type="evidence" value="ECO:0007669"/>
    <property type="project" value="TreeGrafter"/>
</dbReference>
<comment type="caution">
    <text evidence="4">The sequence shown here is derived from an EMBL/GenBank/DDBJ whole genome shotgun (WGS) entry which is preliminary data.</text>
</comment>
<dbReference type="SFLD" id="SFLDG00358">
    <property type="entry name" value="Main_(cytGST)"/>
    <property type="match status" value="1"/>
</dbReference>
<dbReference type="GO" id="GO:0006749">
    <property type="term" value="P:glutathione metabolic process"/>
    <property type="evidence" value="ECO:0007669"/>
    <property type="project" value="TreeGrafter"/>
</dbReference>
<protein>
    <submittedName>
        <fullName evidence="4">Maleylacetoacetate isomerase</fullName>
    </submittedName>
</protein>
<dbReference type="SUPFAM" id="SSF52833">
    <property type="entry name" value="Thioredoxin-like"/>
    <property type="match status" value="1"/>
</dbReference>
<dbReference type="SUPFAM" id="SSF47616">
    <property type="entry name" value="GST C-terminal domain-like"/>
    <property type="match status" value="1"/>
</dbReference>
<evidence type="ECO:0000313" key="4">
    <source>
        <dbReference type="EMBL" id="OWY28232.1"/>
    </source>
</evidence>
<feature type="domain" description="GST C-terminal" evidence="3">
    <location>
        <begin position="88"/>
        <end position="211"/>
    </location>
</feature>
<feature type="domain" description="GST N-terminal" evidence="2">
    <location>
        <begin position="1"/>
        <end position="83"/>
    </location>
</feature>
<dbReference type="AlphaFoldDB" id="A0A246WPE3"/>
<dbReference type="Pfam" id="PF13409">
    <property type="entry name" value="GST_N_2"/>
    <property type="match status" value="1"/>
</dbReference>
<dbReference type="InterPro" id="IPR036282">
    <property type="entry name" value="Glutathione-S-Trfase_C_sf"/>
</dbReference>
<dbReference type="NCBIfam" id="TIGR01262">
    <property type="entry name" value="maiA"/>
    <property type="match status" value="1"/>
</dbReference>
<name>A0A246WPE3_9BURK</name>
<organism evidence="4 5">
    <name type="scientific">Herbaspirillum robiniae</name>
    <dbReference type="NCBI Taxonomy" id="2014887"/>
    <lineage>
        <taxon>Bacteria</taxon>
        <taxon>Pseudomonadati</taxon>
        <taxon>Pseudomonadota</taxon>
        <taxon>Betaproteobacteria</taxon>
        <taxon>Burkholderiales</taxon>
        <taxon>Oxalobacteraceae</taxon>
        <taxon>Herbaspirillum</taxon>
    </lineage>
</organism>
<dbReference type="RefSeq" id="WP_088751857.1">
    <property type="nucleotide sequence ID" value="NZ_NJGU01000008.1"/>
</dbReference>
<accession>A0A246WPE3</accession>
<dbReference type="PROSITE" id="PS50405">
    <property type="entry name" value="GST_CTER"/>
    <property type="match status" value="1"/>
</dbReference>
<sequence>MKLYVNDISSATSRVRIALAIKGISVETLPVTILGENPENRGADYLRVNPQGLVPALVTDKGTLVTQSIAIIEYLDELQPNPPLLPAGLEHRALSRAVALTIAAEIHALVPPRIARRLSSIPGMDAAGIADWNRHWTVEGLTAVDSLLASHGAGPFVGGEQPSIGDILLFPQMVNAERAGMNLAQWPAAAAIYERLKAVPAFADNAPAPRK</sequence>
<evidence type="ECO:0000256" key="1">
    <source>
        <dbReference type="ARBA" id="ARBA00010007"/>
    </source>
</evidence>
<dbReference type="GO" id="GO:0006559">
    <property type="term" value="P:L-phenylalanine catabolic process"/>
    <property type="evidence" value="ECO:0007669"/>
    <property type="project" value="TreeGrafter"/>
</dbReference>
<dbReference type="InterPro" id="IPR010987">
    <property type="entry name" value="Glutathione-S-Trfase_C-like"/>
</dbReference>
<dbReference type="GO" id="GO:0004364">
    <property type="term" value="F:glutathione transferase activity"/>
    <property type="evidence" value="ECO:0007669"/>
    <property type="project" value="TreeGrafter"/>
</dbReference>
<dbReference type="SFLD" id="SFLDS00019">
    <property type="entry name" value="Glutathione_Transferase_(cytos"/>
    <property type="match status" value="1"/>
</dbReference>
<dbReference type="PROSITE" id="PS50404">
    <property type="entry name" value="GST_NTER"/>
    <property type="match status" value="1"/>
</dbReference>
<evidence type="ECO:0000313" key="5">
    <source>
        <dbReference type="Proteomes" id="UP000197596"/>
    </source>
</evidence>
<dbReference type="InterPro" id="IPR036249">
    <property type="entry name" value="Thioredoxin-like_sf"/>
</dbReference>
<dbReference type="GO" id="GO:0005737">
    <property type="term" value="C:cytoplasm"/>
    <property type="evidence" value="ECO:0007669"/>
    <property type="project" value="InterPro"/>
</dbReference>
<dbReference type="Proteomes" id="UP000197596">
    <property type="component" value="Unassembled WGS sequence"/>
</dbReference>
<reference evidence="4 5" key="1">
    <citation type="submission" date="2017-06" db="EMBL/GenBank/DDBJ databases">
        <title>Herbaspirillum phytohormonus sp. nov., isolated from the root nodule of Robinia pseudoacacia in lead-zinc mine.</title>
        <authorList>
            <person name="Fan M."/>
            <person name="Lin Y."/>
        </authorList>
    </citation>
    <scope>NUCLEOTIDE SEQUENCE [LARGE SCALE GENOMIC DNA]</scope>
    <source>
        <strain evidence="4 5">HZ10</strain>
    </source>
</reference>
<dbReference type="InterPro" id="IPR004045">
    <property type="entry name" value="Glutathione_S-Trfase_N"/>
</dbReference>
<dbReference type="PANTHER" id="PTHR42673:SF4">
    <property type="entry name" value="MALEYLACETOACETATE ISOMERASE"/>
    <property type="match status" value="1"/>
</dbReference>
<keyword evidence="4" id="KW-0413">Isomerase</keyword>
<proteinExistence type="inferred from homology"/>
<dbReference type="Gene3D" id="3.40.30.10">
    <property type="entry name" value="Glutaredoxin"/>
    <property type="match status" value="1"/>
</dbReference>
<dbReference type="Gene3D" id="1.20.1050.10">
    <property type="match status" value="1"/>
</dbReference>
<gene>
    <name evidence="4" type="primary">maiA</name>
    <name evidence="4" type="ORF">CEJ42_16625</name>
</gene>
<dbReference type="PANTHER" id="PTHR42673">
    <property type="entry name" value="MALEYLACETOACETATE ISOMERASE"/>
    <property type="match status" value="1"/>
</dbReference>
<evidence type="ECO:0000259" key="3">
    <source>
        <dbReference type="PROSITE" id="PS50405"/>
    </source>
</evidence>
<dbReference type="EMBL" id="NJGU01000008">
    <property type="protein sequence ID" value="OWY28232.1"/>
    <property type="molecule type" value="Genomic_DNA"/>
</dbReference>
<dbReference type="InterPro" id="IPR005955">
    <property type="entry name" value="GST_Zeta"/>
</dbReference>
<dbReference type="InterPro" id="IPR040079">
    <property type="entry name" value="Glutathione_S-Trfase"/>
</dbReference>